<feature type="domain" description="N-acetyltransferase" evidence="1">
    <location>
        <begin position="20"/>
        <end position="183"/>
    </location>
</feature>
<dbReference type="InterPro" id="IPR016181">
    <property type="entry name" value="Acyl_CoA_acyltransferase"/>
</dbReference>
<dbReference type="GO" id="GO:0016747">
    <property type="term" value="F:acyltransferase activity, transferring groups other than amino-acyl groups"/>
    <property type="evidence" value="ECO:0007669"/>
    <property type="project" value="InterPro"/>
</dbReference>
<dbReference type="Gene3D" id="3.40.630.30">
    <property type="match status" value="1"/>
</dbReference>
<dbReference type="PANTHER" id="PTHR43072">
    <property type="entry name" value="N-ACETYLTRANSFERASE"/>
    <property type="match status" value="1"/>
</dbReference>
<dbReference type="InterPro" id="IPR000182">
    <property type="entry name" value="GNAT_dom"/>
</dbReference>
<keyword evidence="3" id="KW-1185">Reference proteome</keyword>
<keyword evidence="2" id="KW-0808">Transferase</keyword>
<organism evidence="2 3">
    <name type="scientific">Candidimonas nitroreducens</name>
    <dbReference type="NCBI Taxonomy" id="683354"/>
    <lineage>
        <taxon>Bacteria</taxon>
        <taxon>Pseudomonadati</taxon>
        <taxon>Pseudomonadota</taxon>
        <taxon>Betaproteobacteria</taxon>
        <taxon>Burkholderiales</taxon>
        <taxon>Alcaligenaceae</taxon>
        <taxon>Candidimonas</taxon>
    </lineage>
</organism>
<gene>
    <name evidence="2" type="ORF">CEY11_15250</name>
</gene>
<dbReference type="Proteomes" id="UP000214603">
    <property type="component" value="Unassembled WGS sequence"/>
</dbReference>
<dbReference type="SUPFAM" id="SSF55729">
    <property type="entry name" value="Acyl-CoA N-acyltransferases (Nat)"/>
    <property type="match status" value="1"/>
</dbReference>
<evidence type="ECO:0000259" key="1">
    <source>
        <dbReference type="PROSITE" id="PS51186"/>
    </source>
</evidence>
<protein>
    <submittedName>
        <fullName evidence="2">GNAT family N-acetyltransferase</fullName>
    </submittedName>
</protein>
<dbReference type="PANTHER" id="PTHR43072:SF8">
    <property type="entry name" value="ACYLTRANSFERASE FABY-RELATED"/>
    <property type="match status" value="1"/>
</dbReference>
<name>A0A225MAL1_9BURK</name>
<dbReference type="RefSeq" id="WP_088604248.1">
    <property type="nucleotide sequence ID" value="NZ_NJIH01000008.1"/>
</dbReference>
<dbReference type="EMBL" id="NJIH01000008">
    <property type="protein sequence ID" value="OWT58337.1"/>
    <property type="molecule type" value="Genomic_DNA"/>
</dbReference>
<dbReference type="OrthoDB" id="5459937at2"/>
<reference evidence="3" key="1">
    <citation type="submission" date="2017-06" db="EMBL/GenBank/DDBJ databases">
        <title>Herbaspirillum phytohormonus sp. nov., isolated from the root nodule of Robinia pseudoacacia in lead-zinc mine.</title>
        <authorList>
            <person name="Fan M."/>
            <person name="Lin Y."/>
        </authorList>
    </citation>
    <scope>NUCLEOTIDE SEQUENCE [LARGE SCALE GENOMIC DNA]</scope>
    <source>
        <strain evidence="3">SC-089</strain>
    </source>
</reference>
<sequence>MIPGAIKQTAPHGSEPLAGLRIRDAGTEDMAAVQAIYAQHVLRSSATFEEVPPALHEMRARREHVLQQGLPYLVAALGGEIAGYCYASAYRPRVAYRHTIEDSIYLADGRAGMGLGKALLSALLARCEQGPWRQMIAVIGGTNNSASIALHRSLGFKHVGTQPSIGFKFNQWIDVVLMQRALGEGDATLPTASRR</sequence>
<dbReference type="AlphaFoldDB" id="A0A225MAL1"/>
<accession>A0A225MAL1</accession>
<evidence type="ECO:0000313" key="3">
    <source>
        <dbReference type="Proteomes" id="UP000214603"/>
    </source>
</evidence>
<dbReference type="Pfam" id="PF13420">
    <property type="entry name" value="Acetyltransf_4"/>
    <property type="match status" value="1"/>
</dbReference>
<evidence type="ECO:0000313" key="2">
    <source>
        <dbReference type="EMBL" id="OWT58337.1"/>
    </source>
</evidence>
<dbReference type="CDD" id="cd04301">
    <property type="entry name" value="NAT_SF"/>
    <property type="match status" value="1"/>
</dbReference>
<comment type="caution">
    <text evidence="2">The sequence shown here is derived from an EMBL/GenBank/DDBJ whole genome shotgun (WGS) entry which is preliminary data.</text>
</comment>
<proteinExistence type="predicted"/>
<dbReference type="PROSITE" id="PS51186">
    <property type="entry name" value="GNAT"/>
    <property type="match status" value="1"/>
</dbReference>